<evidence type="ECO:0000313" key="1">
    <source>
        <dbReference type="EMBL" id="CEK51724.1"/>
    </source>
</evidence>
<protein>
    <submittedName>
        <fullName evidence="1">Uncharacterized protein</fullName>
    </submittedName>
</protein>
<organism evidence="1">
    <name type="scientific">Arion vulgaris</name>
    <dbReference type="NCBI Taxonomy" id="1028688"/>
    <lineage>
        <taxon>Eukaryota</taxon>
        <taxon>Metazoa</taxon>
        <taxon>Spiralia</taxon>
        <taxon>Lophotrochozoa</taxon>
        <taxon>Mollusca</taxon>
        <taxon>Gastropoda</taxon>
        <taxon>Heterobranchia</taxon>
        <taxon>Euthyneura</taxon>
        <taxon>Panpulmonata</taxon>
        <taxon>Eupulmonata</taxon>
        <taxon>Stylommatophora</taxon>
        <taxon>Helicina</taxon>
        <taxon>Arionoidea</taxon>
        <taxon>Arionidae</taxon>
        <taxon>Arion</taxon>
    </lineage>
</organism>
<reference evidence="1" key="1">
    <citation type="submission" date="2014-12" db="EMBL/GenBank/DDBJ databases">
        <title>Insight into the proteome of Arion vulgaris.</title>
        <authorList>
            <person name="Aradska J."/>
            <person name="Bulat T."/>
            <person name="Smidak R."/>
            <person name="Sarate P."/>
            <person name="Gangsoo J."/>
            <person name="Sialana F."/>
            <person name="Bilban M."/>
            <person name="Lubec G."/>
        </authorList>
    </citation>
    <scope>NUCLEOTIDE SEQUENCE</scope>
    <source>
        <tissue evidence="1">Skin</tissue>
    </source>
</reference>
<sequence length="52" mass="5967">MYLVLTPTLSLVSRIHYQTLTIMSSPPINFTIVLPHTLIHSHSYSQTHTHTH</sequence>
<name>A0A0B6Y6D6_9EUPU</name>
<proteinExistence type="predicted"/>
<accession>A0A0B6Y6D6</accession>
<gene>
    <name evidence="1" type="primary">ORF14207</name>
</gene>
<dbReference type="EMBL" id="HACG01004859">
    <property type="protein sequence ID" value="CEK51724.1"/>
    <property type="molecule type" value="Transcribed_RNA"/>
</dbReference>
<feature type="non-terminal residue" evidence="1">
    <location>
        <position position="52"/>
    </location>
</feature>
<dbReference type="AlphaFoldDB" id="A0A0B6Y6D6"/>